<evidence type="ECO:0000259" key="1">
    <source>
        <dbReference type="Pfam" id="PF13622"/>
    </source>
</evidence>
<organism evidence="3 4">
    <name type="scientific">Trichodelitschia bisporula</name>
    <dbReference type="NCBI Taxonomy" id="703511"/>
    <lineage>
        <taxon>Eukaryota</taxon>
        <taxon>Fungi</taxon>
        <taxon>Dikarya</taxon>
        <taxon>Ascomycota</taxon>
        <taxon>Pezizomycotina</taxon>
        <taxon>Dothideomycetes</taxon>
        <taxon>Dothideomycetes incertae sedis</taxon>
        <taxon>Phaeotrichales</taxon>
        <taxon>Phaeotrichaceae</taxon>
        <taxon>Trichodelitschia</taxon>
    </lineage>
</organism>
<dbReference type="InterPro" id="IPR049449">
    <property type="entry name" value="TesB_ACOT8-like_N"/>
</dbReference>
<dbReference type="AlphaFoldDB" id="A0A6G1IBC8"/>
<dbReference type="InterPro" id="IPR052389">
    <property type="entry name" value="Sec_Metab_Biosynth-Assoc"/>
</dbReference>
<feature type="domain" description="Acyl-CoA thioesterase-like N-terminal HotDog" evidence="1">
    <location>
        <begin position="24"/>
        <end position="110"/>
    </location>
</feature>
<dbReference type="InterPro" id="IPR029069">
    <property type="entry name" value="HotDog_dom_sf"/>
</dbReference>
<dbReference type="PANTHER" id="PTHR38110">
    <property type="entry name" value="CHROMOSOME 23, WHOLE GENOME SHOTGUN SEQUENCE"/>
    <property type="match status" value="1"/>
</dbReference>
<dbReference type="Pfam" id="PF13622">
    <property type="entry name" value="4HBT_3"/>
    <property type="match status" value="1"/>
</dbReference>
<proteinExistence type="predicted"/>
<evidence type="ECO:0008006" key="5">
    <source>
        <dbReference type="Google" id="ProtNLM"/>
    </source>
</evidence>
<dbReference type="EMBL" id="ML996687">
    <property type="protein sequence ID" value="KAF2405501.1"/>
    <property type="molecule type" value="Genomic_DNA"/>
</dbReference>
<gene>
    <name evidence="3" type="ORF">EJ06DRAFT_28209</name>
</gene>
<dbReference type="Pfam" id="PF20789">
    <property type="entry name" value="4HBT_3C"/>
    <property type="match status" value="1"/>
</dbReference>
<dbReference type="OrthoDB" id="2532955at2759"/>
<evidence type="ECO:0000313" key="3">
    <source>
        <dbReference type="EMBL" id="KAF2405501.1"/>
    </source>
</evidence>
<protein>
    <recommendedName>
        <fullName evidence="5">Thioesterase family protein</fullName>
    </recommendedName>
</protein>
<name>A0A6G1IBC8_9PEZI</name>
<evidence type="ECO:0000259" key="2">
    <source>
        <dbReference type="Pfam" id="PF20789"/>
    </source>
</evidence>
<keyword evidence="4" id="KW-1185">Reference proteome</keyword>
<sequence>MAVSFADATTVKAIDSHTYTTDFESDWCIGSVPHGGYVASCFMRVASAHFATTLRAQNQPHTMTMHLEYPRRTEVGPAIFKVKDVKLGRQTSTIHITLTQHGREEVLAYINQANLDTLTGPTFPSGWKLEPERYPVDLAKLNAGTDEHWAEQGEMPFAPFRRASSRVRFFFPRKGQYLKSMNDQWIIFRDGERFTNESLGYVADMFPQVVESYVAGMDPYKVGAASQKSAAASFWYPTVVLNLDVKKALPKEGVEWLAVRTRSKQIQNGRLDIEVVIMDEKGDLIALSHHVALVVSAARNMAERRREGDVKL</sequence>
<feature type="domain" description="Acyl-CoA thioesterase-like C-terminal" evidence="2">
    <location>
        <begin position="161"/>
        <end position="294"/>
    </location>
</feature>
<accession>A0A6G1IBC8</accession>
<dbReference type="PANTHER" id="PTHR38110:SF1">
    <property type="entry name" value="THIOESTERASE DOMAIN-CONTAINING PROTEIN"/>
    <property type="match status" value="1"/>
</dbReference>
<reference evidence="3" key="1">
    <citation type="journal article" date="2020" name="Stud. Mycol.">
        <title>101 Dothideomycetes genomes: a test case for predicting lifestyles and emergence of pathogens.</title>
        <authorList>
            <person name="Haridas S."/>
            <person name="Albert R."/>
            <person name="Binder M."/>
            <person name="Bloem J."/>
            <person name="Labutti K."/>
            <person name="Salamov A."/>
            <person name="Andreopoulos B."/>
            <person name="Baker S."/>
            <person name="Barry K."/>
            <person name="Bills G."/>
            <person name="Bluhm B."/>
            <person name="Cannon C."/>
            <person name="Castanera R."/>
            <person name="Culley D."/>
            <person name="Daum C."/>
            <person name="Ezra D."/>
            <person name="Gonzalez J."/>
            <person name="Henrissat B."/>
            <person name="Kuo A."/>
            <person name="Liang C."/>
            <person name="Lipzen A."/>
            <person name="Lutzoni F."/>
            <person name="Magnuson J."/>
            <person name="Mondo S."/>
            <person name="Nolan M."/>
            <person name="Ohm R."/>
            <person name="Pangilinan J."/>
            <person name="Park H.-J."/>
            <person name="Ramirez L."/>
            <person name="Alfaro M."/>
            <person name="Sun H."/>
            <person name="Tritt A."/>
            <person name="Yoshinaga Y."/>
            <person name="Zwiers L.-H."/>
            <person name="Turgeon B."/>
            <person name="Goodwin S."/>
            <person name="Spatafora J."/>
            <person name="Crous P."/>
            <person name="Grigoriev I."/>
        </authorList>
    </citation>
    <scope>NUCLEOTIDE SEQUENCE</scope>
    <source>
        <strain evidence="3">CBS 262.69</strain>
    </source>
</reference>
<dbReference type="Gene3D" id="2.40.160.210">
    <property type="entry name" value="Acyl-CoA thioesterase, double hotdog domain"/>
    <property type="match status" value="1"/>
</dbReference>
<evidence type="ECO:0000313" key="4">
    <source>
        <dbReference type="Proteomes" id="UP000799640"/>
    </source>
</evidence>
<dbReference type="SUPFAM" id="SSF54637">
    <property type="entry name" value="Thioesterase/thiol ester dehydrase-isomerase"/>
    <property type="match status" value="2"/>
</dbReference>
<dbReference type="InterPro" id="IPR049450">
    <property type="entry name" value="ACOT8-like_C"/>
</dbReference>
<dbReference type="Proteomes" id="UP000799640">
    <property type="component" value="Unassembled WGS sequence"/>
</dbReference>
<dbReference type="InterPro" id="IPR042171">
    <property type="entry name" value="Acyl-CoA_hotdog"/>
</dbReference>